<dbReference type="InterPro" id="IPR046341">
    <property type="entry name" value="SET_dom_sf"/>
</dbReference>
<dbReference type="HOGENOM" id="CLU_435329_0_0_6"/>
<keyword evidence="3" id="KW-1185">Reference proteome</keyword>
<dbReference type="InterPro" id="IPR036770">
    <property type="entry name" value="Ankyrin_rpt-contain_sf"/>
</dbReference>
<dbReference type="SUPFAM" id="SSF82199">
    <property type="entry name" value="SET domain"/>
    <property type="match status" value="1"/>
</dbReference>
<dbReference type="EMBL" id="JH413830">
    <property type="protein sequence ID" value="EHL30478.1"/>
    <property type="molecule type" value="Genomic_DNA"/>
</dbReference>
<dbReference type="Gene3D" id="2.170.270.10">
    <property type="entry name" value="SET domain"/>
    <property type="match status" value="1"/>
</dbReference>
<name>G9EQN2_9GAMM</name>
<dbReference type="InterPro" id="IPR002110">
    <property type="entry name" value="Ankyrin_rpt"/>
</dbReference>
<dbReference type="SMART" id="SM00317">
    <property type="entry name" value="SET"/>
    <property type="match status" value="1"/>
</dbReference>
<gene>
    <name evidence="2" type="ORF">LDG_7580</name>
</gene>
<reference evidence="2 3" key="1">
    <citation type="journal article" date="2011" name="BMC Genomics">
        <title>Insight into cross-talk between intra-amoebal pathogens.</title>
        <authorList>
            <person name="Gimenez G."/>
            <person name="Bertelli C."/>
            <person name="Moliner C."/>
            <person name="Robert C."/>
            <person name="Raoult D."/>
            <person name="Fournier P.E."/>
            <person name="Greub G."/>
        </authorList>
    </citation>
    <scope>NUCLEOTIDE SEQUENCE [LARGE SCALE GENOMIC DNA]</scope>
    <source>
        <strain evidence="2 3">LLAP12</strain>
    </source>
</reference>
<dbReference type="SUPFAM" id="SSF48403">
    <property type="entry name" value="Ankyrin repeat"/>
    <property type="match status" value="1"/>
</dbReference>
<proteinExistence type="predicted"/>
<dbReference type="eggNOG" id="COG2940">
    <property type="taxonomic scope" value="Bacteria"/>
</dbReference>
<dbReference type="InterPro" id="IPR044427">
    <property type="entry name" value="LegAS4-like_SET"/>
</dbReference>
<dbReference type="Pfam" id="PF00856">
    <property type="entry name" value="SET"/>
    <property type="match status" value="1"/>
</dbReference>
<accession>G9EQN2</accession>
<feature type="domain" description="SET" evidence="1">
    <location>
        <begin position="176"/>
        <end position="297"/>
    </location>
</feature>
<dbReference type="InterPro" id="IPR001214">
    <property type="entry name" value="SET_dom"/>
</dbReference>
<evidence type="ECO:0000259" key="1">
    <source>
        <dbReference type="PROSITE" id="PS50280"/>
    </source>
</evidence>
<dbReference type="PROSITE" id="PS50280">
    <property type="entry name" value="SET"/>
    <property type="match status" value="1"/>
</dbReference>
<dbReference type="AlphaFoldDB" id="G9EQN2"/>
<dbReference type="Gene3D" id="1.25.40.20">
    <property type="entry name" value="Ankyrin repeat-containing domain"/>
    <property type="match status" value="1"/>
</dbReference>
<sequence>MVTLEKNNTPALRVLFAAGADPGIPLIFLAPDGSTKISNIKGYATAVFERNHHISSSTQLDNSDILAMLTNQPVIEMPSLLIVRWPHRPVQPQLSRHRAGLFASQNSGTSGSQTKLSPQQAVMTISSQKMPTFSHNPPAIKPRVYNPHSATDRKQLVENQGNTFSYIKKKDRDGIKKVSVRIGPVHLINGLGVYAEKEISKSISTTPVLIGEYRGERVDRNKEDPNSLYHFNLFDRKRSRVIGGIDANHQRNWCAFVNHSHTPNLEVIQMWDGKETYIGFFPCKDIKKGEQLFIDYGYKYFHHLPEAIRFSPLYLHSSDNWKSETELFLDNKAFYHPLVVHFDAQMVERLKLKTNTWIVPKLFIFILNNELSKLSQELEQLEHVDLYALALQENKLAAQAQEHLTALMFAAYLGRTDCINLLLQAKADADRRMLRTGYNAFHILLLGFASHKQVATIGKNLLAEMHDHFYSDNNGLTLLNHLVKENNIRGLELVLNYALQEKIELTEYLFAPVMAGEKELDLFDYCIATKSFTILCTLIEKVFSSQNTFLASLKNLMKKNSLFEAALLQSLSKEELTNLKEVLIQTLPKSFVNKPSKLLNSLNQIIKNKIAEEANEEEEKEMTISPGF</sequence>
<dbReference type="Proteomes" id="UP000002770">
    <property type="component" value="Unassembled WGS sequence"/>
</dbReference>
<dbReference type="CDD" id="cd10522">
    <property type="entry name" value="SET_LegAS4-like"/>
    <property type="match status" value="1"/>
</dbReference>
<dbReference type="STRING" id="658187.LDG_7580"/>
<evidence type="ECO:0000313" key="2">
    <source>
        <dbReference type="EMBL" id="EHL30478.1"/>
    </source>
</evidence>
<dbReference type="Pfam" id="PF00023">
    <property type="entry name" value="Ank"/>
    <property type="match status" value="1"/>
</dbReference>
<dbReference type="InParanoid" id="G9EQN2"/>
<evidence type="ECO:0000313" key="3">
    <source>
        <dbReference type="Proteomes" id="UP000002770"/>
    </source>
</evidence>
<dbReference type="SMART" id="SM00248">
    <property type="entry name" value="ANK"/>
    <property type="match status" value="2"/>
</dbReference>
<protein>
    <recommendedName>
        <fullName evidence="1">SET domain-containing protein</fullName>
    </recommendedName>
</protein>
<organism evidence="2 3">
    <name type="scientific">Legionella drancourtii LLAP12</name>
    <dbReference type="NCBI Taxonomy" id="658187"/>
    <lineage>
        <taxon>Bacteria</taxon>
        <taxon>Pseudomonadati</taxon>
        <taxon>Pseudomonadota</taxon>
        <taxon>Gammaproteobacteria</taxon>
        <taxon>Legionellales</taxon>
        <taxon>Legionellaceae</taxon>
        <taxon>Legionella</taxon>
    </lineage>
</organism>